<dbReference type="Proteomes" id="UP001230496">
    <property type="component" value="Chromosome"/>
</dbReference>
<accession>A0AA51N9I1</accession>
<feature type="chain" id="PRO_5041207848" evidence="1">
    <location>
        <begin position="20"/>
        <end position="296"/>
    </location>
</feature>
<dbReference type="AlphaFoldDB" id="A0AA51N9I1"/>
<dbReference type="RefSeq" id="WP_308347558.1">
    <property type="nucleotide sequence ID" value="NZ_CP129971.1"/>
</dbReference>
<sequence length="296" mass="33101">MKRFLILLAIGMIASVGMAQQMPANYNYLLDPFSINPAVAGYDIDPVFNFSARGSFQGMEGSPRSMFFSTHGKALSPKVGLGANFYSDKIGVTSTNGVYGSYSYSLISKNKNSFTSWGFHPNVLSFGLRAGVSFFNESLRSLKVDDDPNFEKNISIVRPSVGVGLYFSKNKFFAGLSIPEVLTVWENENLNLNRHLFLNAGYELILNHTSKIQLNSLIKVVKGSPIQADGNAILEFKDKIKVGLGYRSVSYVNFMIGFQFINDLDFNYFYELPLSSSVKQMNFNIHEVSLRYRLGR</sequence>
<evidence type="ECO:0000256" key="1">
    <source>
        <dbReference type="SAM" id="SignalP"/>
    </source>
</evidence>
<gene>
    <name evidence="2" type="ORF">QYS49_22295</name>
</gene>
<evidence type="ECO:0000313" key="2">
    <source>
        <dbReference type="EMBL" id="WMN10944.1"/>
    </source>
</evidence>
<organism evidence="2 3">
    <name type="scientific">Marivirga salinarum</name>
    <dbReference type="NCBI Taxonomy" id="3059078"/>
    <lineage>
        <taxon>Bacteria</taxon>
        <taxon>Pseudomonadati</taxon>
        <taxon>Bacteroidota</taxon>
        <taxon>Cytophagia</taxon>
        <taxon>Cytophagales</taxon>
        <taxon>Marivirgaceae</taxon>
        <taxon>Marivirga</taxon>
    </lineage>
</organism>
<dbReference type="Pfam" id="PF11751">
    <property type="entry name" value="PorP_SprF"/>
    <property type="match status" value="1"/>
</dbReference>
<reference evidence="2 3" key="1">
    <citation type="submission" date="2023-08" db="EMBL/GenBank/DDBJ databases">
        <title>Comparative genomics and taxonomic characterization of three novel marine species of genus Marivirga.</title>
        <authorList>
            <person name="Muhammad N."/>
            <person name="Kim S.-G."/>
        </authorList>
    </citation>
    <scope>NUCLEOTIDE SEQUENCE [LARGE SCALE GENOMIC DNA]</scope>
    <source>
        <strain evidence="2 3">BDSF4-3</strain>
    </source>
</reference>
<dbReference type="InterPro" id="IPR019861">
    <property type="entry name" value="PorP/SprF_Bacteroidetes"/>
</dbReference>
<keyword evidence="3" id="KW-1185">Reference proteome</keyword>
<proteinExistence type="predicted"/>
<evidence type="ECO:0000313" key="3">
    <source>
        <dbReference type="Proteomes" id="UP001230496"/>
    </source>
</evidence>
<protein>
    <submittedName>
        <fullName evidence="2">PorP/SprF family type IX secretion system membrane protein</fullName>
    </submittedName>
</protein>
<dbReference type="EMBL" id="CP129971">
    <property type="protein sequence ID" value="WMN10944.1"/>
    <property type="molecule type" value="Genomic_DNA"/>
</dbReference>
<feature type="signal peptide" evidence="1">
    <location>
        <begin position="1"/>
        <end position="19"/>
    </location>
</feature>
<dbReference type="KEGG" id="msaa:QYS49_22295"/>
<dbReference type="NCBIfam" id="TIGR03519">
    <property type="entry name" value="T9SS_PorP_fam"/>
    <property type="match status" value="1"/>
</dbReference>
<keyword evidence="1" id="KW-0732">Signal</keyword>
<name>A0AA51N9I1_9BACT</name>